<dbReference type="OrthoDB" id="438431at2759"/>
<dbReference type="PANTHER" id="PTHR12366:SF32">
    <property type="entry name" value="ASPARTATE BETA-HYDROXYLASE ISOFORM X1"/>
    <property type="match status" value="1"/>
</dbReference>
<keyword evidence="5" id="KW-1185">Reference proteome</keyword>
<keyword evidence="2" id="KW-0732">Signal</keyword>
<feature type="signal peptide" evidence="2">
    <location>
        <begin position="1"/>
        <end position="18"/>
    </location>
</feature>
<sequence>MRRWHGGSVLAAVALTRGGNVTIPVDGGPRPALALVDGDDVCAAVRAYCDGTPFKSTEVLKDASWSVTTGDGVGLPGADGCVRALAEAVQPRLERDWPATRARFAVRDDYLAGCVAADFGLDAEGPDDPLFALLAEAVAARDAASPALAEYNRRRTLLPPARRARHYRDVCLKLLPAHPGALDSLAVALRHAGRARAAELVLARGAGRGLWPSPYQRPAHHAANLTARPLWAAGALPGLERLARRTAAFGRELAVELARRADALVVRQAEGLARRLPGAPGDDWGWDEVALLKHGEVPDARVAARFAETLAAVRAAGAFFNAKFSILQPGTEILPHCGPSNARLRAHVTVAAAAGASLRVGAPDAKRVEWGAAPLVFDDSFEHDVIHEGADPRIVLVLDAWHPELPPERRRFELYGRLS</sequence>
<dbReference type="SUPFAM" id="SSF51197">
    <property type="entry name" value="Clavaminate synthase-like"/>
    <property type="match status" value="1"/>
</dbReference>
<evidence type="ECO:0000259" key="3">
    <source>
        <dbReference type="Pfam" id="PF05118"/>
    </source>
</evidence>
<feature type="chain" id="PRO_5035144369" description="Aspartyl/asparaginy/proline hydroxylase domain-containing protein" evidence="2">
    <location>
        <begin position="19"/>
        <end position="419"/>
    </location>
</feature>
<evidence type="ECO:0000256" key="2">
    <source>
        <dbReference type="SAM" id="SignalP"/>
    </source>
</evidence>
<proteinExistence type="inferred from homology"/>
<dbReference type="PANTHER" id="PTHR12366">
    <property type="entry name" value="ASPARTYL/ASPARAGINYL BETA-HYDROXYLASE"/>
    <property type="match status" value="1"/>
</dbReference>
<name>A0A8J2SHA9_9STRA</name>
<accession>A0A8J2SHA9</accession>
<dbReference type="InterPro" id="IPR007803">
    <property type="entry name" value="Asp/Arg/Pro-Hydrxlase"/>
</dbReference>
<dbReference type="AlphaFoldDB" id="A0A8J2SHA9"/>
<comment type="caution">
    <text evidence="4">The sequence shown here is derived from an EMBL/GenBank/DDBJ whole genome shotgun (WGS) entry which is preliminary data.</text>
</comment>
<evidence type="ECO:0000313" key="5">
    <source>
        <dbReference type="Proteomes" id="UP000789595"/>
    </source>
</evidence>
<dbReference type="EMBL" id="CAKKNE010000003">
    <property type="protein sequence ID" value="CAH0372523.1"/>
    <property type="molecule type" value="Genomic_DNA"/>
</dbReference>
<reference evidence="4" key="1">
    <citation type="submission" date="2021-11" db="EMBL/GenBank/DDBJ databases">
        <authorList>
            <consortium name="Genoscope - CEA"/>
            <person name="William W."/>
        </authorList>
    </citation>
    <scope>NUCLEOTIDE SEQUENCE</scope>
</reference>
<dbReference type="Pfam" id="PF05118">
    <property type="entry name" value="Asp_Arg_Hydrox"/>
    <property type="match status" value="1"/>
</dbReference>
<dbReference type="GO" id="GO:0005783">
    <property type="term" value="C:endoplasmic reticulum"/>
    <property type="evidence" value="ECO:0007669"/>
    <property type="project" value="TreeGrafter"/>
</dbReference>
<feature type="domain" description="Aspartyl/asparaginy/proline hydroxylase" evidence="3">
    <location>
        <begin position="282"/>
        <end position="403"/>
    </location>
</feature>
<evidence type="ECO:0000313" key="4">
    <source>
        <dbReference type="EMBL" id="CAH0372523.1"/>
    </source>
</evidence>
<dbReference type="GO" id="GO:0062101">
    <property type="term" value="F:peptidyl-aspartic acid 3-dioxygenase activity"/>
    <property type="evidence" value="ECO:0007669"/>
    <property type="project" value="InterPro"/>
</dbReference>
<dbReference type="Gene3D" id="2.60.120.330">
    <property type="entry name" value="B-lactam Antibiotic, Isopenicillin N Synthase, Chain"/>
    <property type="match status" value="1"/>
</dbReference>
<dbReference type="InterPro" id="IPR027443">
    <property type="entry name" value="IPNS-like_sf"/>
</dbReference>
<evidence type="ECO:0000256" key="1">
    <source>
        <dbReference type="ARBA" id="ARBA00007730"/>
    </source>
</evidence>
<comment type="similarity">
    <text evidence="1">Belongs to the aspartyl/asparaginyl beta-hydroxylase family.</text>
</comment>
<protein>
    <recommendedName>
        <fullName evidence="3">Aspartyl/asparaginy/proline hydroxylase domain-containing protein</fullName>
    </recommendedName>
</protein>
<dbReference type="Proteomes" id="UP000789595">
    <property type="component" value="Unassembled WGS sequence"/>
</dbReference>
<organism evidence="4 5">
    <name type="scientific">Pelagomonas calceolata</name>
    <dbReference type="NCBI Taxonomy" id="35677"/>
    <lineage>
        <taxon>Eukaryota</taxon>
        <taxon>Sar</taxon>
        <taxon>Stramenopiles</taxon>
        <taxon>Ochrophyta</taxon>
        <taxon>Pelagophyceae</taxon>
        <taxon>Pelagomonadales</taxon>
        <taxon>Pelagomonadaceae</taxon>
        <taxon>Pelagomonas</taxon>
    </lineage>
</organism>
<gene>
    <name evidence="4" type="ORF">PECAL_3P25270</name>
</gene>
<dbReference type="InterPro" id="IPR039038">
    <property type="entry name" value="ASPH"/>
</dbReference>